<organism evidence="8 9">
    <name type="scientific">Fusobacterium necrophorum subsp. funduliforme</name>
    <dbReference type="NCBI Taxonomy" id="143387"/>
    <lineage>
        <taxon>Bacteria</taxon>
        <taxon>Fusobacteriati</taxon>
        <taxon>Fusobacteriota</taxon>
        <taxon>Fusobacteriia</taxon>
        <taxon>Fusobacteriales</taxon>
        <taxon>Fusobacteriaceae</taxon>
        <taxon>Fusobacterium</taxon>
    </lineage>
</organism>
<keyword evidence="5 6" id="KW-0472">Membrane</keyword>
<dbReference type="RefSeq" id="WP_005957799.1">
    <property type="nucleotide sequence ID" value="NZ_CAXOUM010000027.1"/>
</dbReference>
<dbReference type="KEGG" id="fnf:BSQ88_06255"/>
<proteinExistence type="predicted"/>
<feature type="domain" description="ComEC/Rec2-related protein" evidence="7">
    <location>
        <begin position="120"/>
        <end position="377"/>
    </location>
</feature>
<accession>A0A162JGU6</accession>
<feature type="transmembrane region" description="Helical" evidence="6">
    <location>
        <begin position="240"/>
        <end position="260"/>
    </location>
</feature>
<keyword evidence="4 6" id="KW-1133">Transmembrane helix</keyword>
<gene>
    <name evidence="8" type="ORF">A2J07_03140</name>
</gene>
<dbReference type="Proteomes" id="UP000075816">
    <property type="component" value="Unassembled WGS sequence"/>
</dbReference>
<dbReference type="PANTHER" id="PTHR30619">
    <property type="entry name" value="DNA INTERNALIZATION/COMPETENCE PROTEIN COMEC/REC2"/>
    <property type="match status" value="1"/>
</dbReference>
<feature type="transmembrane region" description="Helical" evidence="6">
    <location>
        <begin position="294"/>
        <end position="314"/>
    </location>
</feature>
<sequence>MKNIIYFVLLLCLGIRLYEKIDFYENHEGRHLFLEMEVHHGRARSLNRYQTVYTKLGELEDGRYEGEFEILEKTPYYYDLKICSLQKKEENFCQLYLKRCVEHLGEGRDPSFRHFLEAILLGRAWTLFREERKLFQYVGLSHVLAISGLHVGLLFFFLERVLFFLQIPKQARNWAKLGMSTFYLFGVFLSPSFLRAYIMGVFYLFHQLLGEKISRGKMLFFSVWILLMLHPTELLSPSFLLSYTAILTIFYVFPLFKMYFENLPSYVSYIFYAVSIPCTGLPLTLYFFGSMACLSYFVNLILLPFAGFLIFLSFFSLLLEVFHLGFLTVSLLEFCYHGFYEILEYLGKIPYVTIYFEDKISGEAVVILYSILFLIVRILYKNHKNSYRF</sequence>
<evidence type="ECO:0000256" key="4">
    <source>
        <dbReference type="ARBA" id="ARBA00022989"/>
    </source>
</evidence>
<name>A0A162JGU6_9FUSO</name>
<evidence type="ECO:0000313" key="9">
    <source>
        <dbReference type="Proteomes" id="UP000075816"/>
    </source>
</evidence>
<evidence type="ECO:0000256" key="3">
    <source>
        <dbReference type="ARBA" id="ARBA00022692"/>
    </source>
</evidence>
<protein>
    <submittedName>
        <fullName evidence="8">Competence protein ComE</fullName>
    </submittedName>
</protein>
<dbReference type="PANTHER" id="PTHR30619:SF7">
    <property type="entry name" value="BETA-LACTAMASE DOMAIN PROTEIN"/>
    <property type="match status" value="1"/>
</dbReference>
<evidence type="ECO:0000259" key="7">
    <source>
        <dbReference type="Pfam" id="PF03772"/>
    </source>
</evidence>
<dbReference type="GO" id="GO:0005886">
    <property type="term" value="C:plasma membrane"/>
    <property type="evidence" value="ECO:0007669"/>
    <property type="project" value="UniProtKB-SubCell"/>
</dbReference>
<keyword evidence="2" id="KW-1003">Cell membrane</keyword>
<evidence type="ECO:0000256" key="2">
    <source>
        <dbReference type="ARBA" id="ARBA00022475"/>
    </source>
</evidence>
<comment type="caution">
    <text evidence="8">The sequence shown here is derived from an EMBL/GenBank/DDBJ whole genome shotgun (WGS) entry which is preliminary data.</text>
</comment>
<comment type="subcellular location">
    <subcellularLocation>
        <location evidence="1">Cell membrane</location>
        <topology evidence="1">Multi-pass membrane protein</topology>
    </subcellularLocation>
</comment>
<evidence type="ECO:0000256" key="5">
    <source>
        <dbReference type="ARBA" id="ARBA00023136"/>
    </source>
</evidence>
<keyword evidence="3 6" id="KW-0812">Transmembrane</keyword>
<feature type="transmembrane region" description="Helical" evidence="6">
    <location>
        <begin position="321"/>
        <end position="340"/>
    </location>
</feature>
<evidence type="ECO:0000313" key="8">
    <source>
        <dbReference type="EMBL" id="KYL05735.1"/>
    </source>
</evidence>
<reference evidence="8 9" key="1">
    <citation type="submission" date="2016-03" db="EMBL/GenBank/DDBJ databases">
        <title>Comparative genomics of human isolates of Fusobacterium necrophorum.</title>
        <authorList>
            <person name="Jensen A."/>
            <person name="Bank S."/>
            <person name="Andersen P.S."/>
            <person name="Kristensen L.H."/>
            <person name="Prag J."/>
        </authorList>
    </citation>
    <scope>NUCLEOTIDE SEQUENCE [LARGE SCALE GENOMIC DNA]</scope>
    <source>
        <strain evidence="8 9">LS_1264</strain>
    </source>
</reference>
<feature type="transmembrane region" description="Helical" evidence="6">
    <location>
        <begin position="360"/>
        <end position="380"/>
    </location>
</feature>
<dbReference type="InterPro" id="IPR052159">
    <property type="entry name" value="Competence_DNA_uptake"/>
</dbReference>
<dbReference type="EMBL" id="LVEA01000001">
    <property type="protein sequence ID" value="KYL05735.1"/>
    <property type="molecule type" value="Genomic_DNA"/>
</dbReference>
<dbReference type="AlphaFoldDB" id="A0A162JGU6"/>
<feature type="transmembrane region" description="Helical" evidence="6">
    <location>
        <begin position="137"/>
        <end position="158"/>
    </location>
</feature>
<dbReference type="eggNOG" id="COG0658">
    <property type="taxonomic scope" value="Bacteria"/>
</dbReference>
<dbReference type="NCBIfam" id="TIGR00360">
    <property type="entry name" value="ComEC_N-term"/>
    <property type="match status" value="1"/>
</dbReference>
<evidence type="ECO:0000256" key="6">
    <source>
        <dbReference type="SAM" id="Phobius"/>
    </source>
</evidence>
<feature type="transmembrane region" description="Helical" evidence="6">
    <location>
        <begin position="182"/>
        <end position="205"/>
    </location>
</feature>
<dbReference type="Pfam" id="PF03772">
    <property type="entry name" value="Competence"/>
    <property type="match status" value="1"/>
</dbReference>
<dbReference type="InterPro" id="IPR004477">
    <property type="entry name" value="ComEC_N"/>
</dbReference>
<feature type="transmembrane region" description="Helical" evidence="6">
    <location>
        <begin position="267"/>
        <end position="288"/>
    </location>
</feature>
<evidence type="ECO:0000256" key="1">
    <source>
        <dbReference type="ARBA" id="ARBA00004651"/>
    </source>
</evidence>